<feature type="chain" id="PRO_5047186415" evidence="6">
    <location>
        <begin position="39"/>
        <end position="432"/>
    </location>
</feature>
<comment type="similarity">
    <text evidence="1">Belongs to the peptidase C40 family.</text>
</comment>
<evidence type="ECO:0000256" key="4">
    <source>
        <dbReference type="ARBA" id="ARBA00022807"/>
    </source>
</evidence>
<dbReference type="PANTHER" id="PTHR47359">
    <property type="entry name" value="PEPTIDOGLYCAN DL-ENDOPEPTIDASE CWLO"/>
    <property type="match status" value="1"/>
</dbReference>
<sequence length="432" mass="44233">MADNRTRPVSRVKPATIFSAVAVGAVTASIGIAGPAVADQDYPSWADVQNAKKNESTKQAEIDKIGALLAGLQAAAAEASKRSQIAGEAFRLAQDALDTATAREDSLKKQAVAAAKKAETSKMRAGLLAAHLARNGGQDLSVNLFLKGAGADDLLHQLGTASKLSEQSETIYRQAIQDANTSSSLGAQAEQATAERERLAVDAKTKFDTAQAAAQLAVNAADVEQRKSDELFAQLAELKDSTAELERQRAAGLAAEAAANTPPPAPPVGGGNSGGNPGEASQGGGNSGGGAPAPASSGGDSAPPPNASAVETAISFAMAQLGDRYELGGSGPDAWDCSGLTRAAYGAAGVYIGTHSATNQYYTMANRGRLVPFSERQRGDLVFWSSGGGDFYHVAIYVGGGQIVEAADYGKPVRVHYIWGMGDVAGYVGRPG</sequence>
<organism evidence="8 9">
    <name type="scientific">Luethyella okanaganae</name>
    <dbReference type="NCBI Taxonomy" id="69372"/>
    <lineage>
        <taxon>Bacteria</taxon>
        <taxon>Bacillati</taxon>
        <taxon>Actinomycetota</taxon>
        <taxon>Actinomycetes</taxon>
        <taxon>Micrococcales</taxon>
        <taxon>Microbacteriaceae</taxon>
        <taxon>Luethyella</taxon>
    </lineage>
</organism>
<evidence type="ECO:0000256" key="5">
    <source>
        <dbReference type="SAM" id="MobiDB-lite"/>
    </source>
</evidence>
<dbReference type="EMBL" id="JBHSTP010000003">
    <property type="protein sequence ID" value="MFC6356754.1"/>
    <property type="molecule type" value="Genomic_DNA"/>
</dbReference>
<evidence type="ECO:0000256" key="3">
    <source>
        <dbReference type="ARBA" id="ARBA00022801"/>
    </source>
</evidence>
<keyword evidence="2" id="KW-0645">Protease</keyword>
<keyword evidence="9" id="KW-1185">Reference proteome</keyword>
<keyword evidence="4" id="KW-0788">Thiol protease</keyword>
<feature type="signal peptide" evidence="6">
    <location>
        <begin position="1"/>
        <end position="38"/>
    </location>
</feature>
<feature type="compositionally biased region" description="Low complexity" evidence="5">
    <location>
        <begin position="250"/>
        <end position="260"/>
    </location>
</feature>
<dbReference type="PANTHER" id="PTHR47359:SF3">
    <property type="entry name" value="NLP_P60 DOMAIN-CONTAINING PROTEIN-RELATED"/>
    <property type="match status" value="1"/>
</dbReference>
<comment type="caution">
    <text evidence="8">The sequence shown here is derived from an EMBL/GenBank/DDBJ whole genome shotgun (WGS) entry which is preliminary data.</text>
</comment>
<protein>
    <submittedName>
        <fullName evidence="8">C40 family peptidase</fullName>
    </submittedName>
</protein>
<evidence type="ECO:0000256" key="2">
    <source>
        <dbReference type="ARBA" id="ARBA00022670"/>
    </source>
</evidence>
<dbReference type="PROSITE" id="PS51935">
    <property type="entry name" value="NLPC_P60"/>
    <property type="match status" value="1"/>
</dbReference>
<dbReference type="InterPro" id="IPR000064">
    <property type="entry name" value="NLP_P60_dom"/>
</dbReference>
<feature type="region of interest" description="Disordered" evidence="5">
    <location>
        <begin position="246"/>
        <end position="308"/>
    </location>
</feature>
<feature type="compositionally biased region" description="Low complexity" evidence="5">
    <location>
        <begin position="292"/>
        <end position="301"/>
    </location>
</feature>
<evidence type="ECO:0000256" key="1">
    <source>
        <dbReference type="ARBA" id="ARBA00007074"/>
    </source>
</evidence>
<feature type="domain" description="NlpC/P60" evidence="7">
    <location>
        <begin position="307"/>
        <end position="432"/>
    </location>
</feature>
<keyword evidence="6" id="KW-0732">Signal</keyword>
<name>A0ABW1VJ51_9MICO</name>
<feature type="compositionally biased region" description="Gly residues" evidence="5">
    <location>
        <begin position="268"/>
        <end position="291"/>
    </location>
</feature>
<evidence type="ECO:0000313" key="9">
    <source>
        <dbReference type="Proteomes" id="UP001596306"/>
    </source>
</evidence>
<evidence type="ECO:0000256" key="6">
    <source>
        <dbReference type="SAM" id="SignalP"/>
    </source>
</evidence>
<dbReference type="RefSeq" id="WP_386731708.1">
    <property type="nucleotide sequence ID" value="NZ_JBHSTP010000003.1"/>
</dbReference>
<accession>A0ABW1VJ51</accession>
<dbReference type="InterPro" id="IPR038765">
    <property type="entry name" value="Papain-like_cys_pep_sf"/>
</dbReference>
<dbReference type="Pfam" id="PF00877">
    <property type="entry name" value="NLPC_P60"/>
    <property type="match status" value="1"/>
</dbReference>
<gene>
    <name evidence="8" type="ORF">ACFQB0_11625</name>
</gene>
<dbReference type="Gene3D" id="3.90.1720.10">
    <property type="entry name" value="endopeptidase domain like (from Nostoc punctiforme)"/>
    <property type="match status" value="1"/>
</dbReference>
<keyword evidence="3" id="KW-0378">Hydrolase</keyword>
<dbReference type="InterPro" id="IPR051794">
    <property type="entry name" value="PG_Endopeptidase_C40"/>
</dbReference>
<evidence type="ECO:0000313" key="8">
    <source>
        <dbReference type="EMBL" id="MFC6356754.1"/>
    </source>
</evidence>
<dbReference type="Proteomes" id="UP001596306">
    <property type="component" value="Unassembled WGS sequence"/>
</dbReference>
<evidence type="ECO:0000259" key="7">
    <source>
        <dbReference type="PROSITE" id="PS51935"/>
    </source>
</evidence>
<dbReference type="SUPFAM" id="SSF54001">
    <property type="entry name" value="Cysteine proteinases"/>
    <property type="match status" value="1"/>
</dbReference>
<reference evidence="9" key="1">
    <citation type="journal article" date="2019" name="Int. J. Syst. Evol. Microbiol.">
        <title>The Global Catalogue of Microorganisms (GCM) 10K type strain sequencing project: providing services to taxonomists for standard genome sequencing and annotation.</title>
        <authorList>
            <consortium name="The Broad Institute Genomics Platform"/>
            <consortium name="The Broad Institute Genome Sequencing Center for Infectious Disease"/>
            <person name="Wu L."/>
            <person name="Ma J."/>
        </authorList>
    </citation>
    <scope>NUCLEOTIDE SEQUENCE [LARGE SCALE GENOMIC DNA]</scope>
    <source>
        <strain evidence="9">CCUG 43304</strain>
    </source>
</reference>
<proteinExistence type="inferred from homology"/>